<keyword evidence="2 8" id="KW-0637">Prenyltransferase</keyword>
<evidence type="ECO:0000256" key="5">
    <source>
        <dbReference type="ARBA" id="ARBA00022737"/>
    </source>
</evidence>
<evidence type="ECO:0000256" key="4">
    <source>
        <dbReference type="ARBA" id="ARBA00022723"/>
    </source>
</evidence>
<dbReference type="Bgee" id="ENSCPOG00000000664">
    <property type="expression patterns" value="Expressed in pituitary gland and 13 other cell types or tissues"/>
</dbReference>
<dbReference type="AlphaFoldDB" id="A0A286XVX3"/>
<proteinExistence type="inferred from homology"/>
<evidence type="ECO:0000313" key="11">
    <source>
        <dbReference type="Proteomes" id="UP000005447"/>
    </source>
</evidence>
<dbReference type="GeneTree" id="ENSGT00950000183128"/>
<dbReference type="Proteomes" id="UP000005447">
    <property type="component" value="Unassembled WGS sequence"/>
</dbReference>
<dbReference type="Ensembl" id="ENSCPOT00000048225.1">
    <property type="protein sequence ID" value="ENSCPOP00000029688.1"/>
    <property type="gene ID" value="ENSCPOG00000000664.4"/>
</dbReference>
<dbReference type="Pfam" id="PF00432">
    <property type="entry name" value="Prenyltrans"/>
    <property type="match status" value="2"/>
</dbReference>
<reference evidence="10" key="3">
    <citation type="submission" date="2025-09" db="UniProtKB">
        <authorList>
            <consortium name="Ensembl"/>
        </authorList>
    </citation>
    <scope>IDENTIFICATION</scope>
    <source>
        <strain evidence="10">2N</strain>
    </source>
</reference>
<evidence type="ECO:0000259" key="9">
    <source>
        <dbReference type="Pfam" id="PF00432"/>
    </source>
</evidence>
<dbReference type="InterPro" id="IPR001330">
    <property type="entry name" value="Prenyltrans"/>
</dbReference>
<keyword evidence="4 8" id="KW-0479">Metal-binding</keyword>
<feature type="domain" description="Prenyltransferase alpha-alpha toroid" evidence="9">
    <location>
        <begin position="146"/>
        <end position="278"/>
    </location>
</feature>
<keyword evidence="3 8" id="KW-0808">Transferase</keyword>
<organism evidence="10 11">
    <name type="scientific">Cavia porcellus</name>
    <name type="common">Guinea pig</name>
    <dbReference type="NCBI Taxonomy" id="10141"/>
    <lineage>
        <taxon>Eukaryota</taxon>
        <taxon>Metazoa</taxon>
        <taxon>Chordata</taxon>
        <taxon>Craniata</taxon>
        <taxon>Vertebrata</taxon>
        <taxon>Euteleostomi</taxon>
        <taxon>Mammalia</taxon>
        <taxon>Eutheria</taxon>
        <taxon>Euarchontoglires</taxon>
        <taxon>Glires</taxon>
        <taxon>Rodentia</taxon>
        <taxon>Hystricomorpha</taxon>
        <taxon>Caviidae</taxon>
        <taxon>Cavia</taxon>
    </lineage>
</organism>
<protein>
    <recommendedName>
        <fullName evidence="8">Geranylgeranyl transferase type-2 subunit beta</fullName>
        <ecNumber evidence="8">2.5.1.60</ecNumber>
    </recommendedName>
</protein>
<sequence length="294" mass="32990">KGTPQKDVTIKSDAPNTLLLGKHADYIASYGSKKDDYEYCMSEYLRMSGIYWGLTVMDLMGQLDRMNREEILTFIKSCQHECGGISASIGHDPHLLYTLSAVQILTLYDSINVIDVNKVVEYVQSLQKEDGSFAGDIWGNWGFFSPPFCSESHAGQIYCCTGFLAITSQLHQVNSDLLGWWLCERQLPSGGLNGRPEKLPDVCYSWWVLASLKIIGRLHWIDREKLRSFILACQDEETGGFADRPGDMVDPFHTLFGIAGLSLLGEEQIKPVSPVFCMPEEVLQRVNVHPELVS</sequence>
<keyword evidence="11" id="KW-1185">Reference proteome</keyword>
<dbReference type="SUPFAM" id="SSF48239">
    <property type="entry name" value="Terpenoid cyclases/Protein prenyltransferases"/>
    <property type="match status" value="1"/>
</dbReference>
<dbReference type="CDD" id="cd02894">
    <property type="entry name" value="GGTase-II"/>
    <property type="match status" value="1"/>
</dbReference>
<reference evidence="10" key="2">
    <citation type="submission" date="2025-08" db="UniProtKB">
        <authorList>
            <consortium name="Ensembl"/>
        </authorList>
    </citation>
    <scope>IDENTIFICATION</scope>
    <source>
        <strain evidence="10">2N</strain>
    </source>
</reference>
<evidence type="ECO:0000256" key="6">
    <source>
        <dbReference type="ARBA" id="ARBA00022833"/>
    </source>
</evidence>
<dbReference type="VEuPathDB" id="HostDB:ENSCPOG00000000664"/>
<reference evidence="11" key="1">
    <citation type="journal article" date="2011" name="Nature">
        <title>A high-resolution map of human evolutionary constraint using 29 mammals.</title>
        <authorList>
            <person name="Lindblad-Toh K."/>
            <person name="Garber M."/>
            <person name="Zuk O."/>
            <person name="Lin M.F."/>
            <person name="Parker B.J."/>
            <person name="Washietl S."/>
            <person name="Kheradpour P."/>
            <person name="Ernst J."/>
            <person name="Jordan G."/>
            <person name="Mauceli E."/>
            <person name="Ward L.D."/>
            <person name="Lowe C.B."/>
            <person name="Holloway A.K."/>
            <person name="Clamp M."/>
            <person name="Gnerre S."/>
            <person name="Alfoldi J."/>
            <person name="Beal K."/>
            <person name="Chang J."/>
            <person name="Clawson H."/>
            <person name="Cuff J."/>
            <person name="Di Palma F."/>
            <person name="Fitzgerald S."/>
            <person name="Flicek P."/>
            <person name="Guttman M."/>
            <person name="Hubisz M.J."/>
            <person name="Jaffe D.B."/>
            <person name="Jungreis I."/>
            <person name="Kent W.J."/>
            <person name="Kostka D."/>
            <person name="Lara M."/>
            <person name="Martins A.L."/>
            <person name="Massingham T."/>
            <person name="Moltke I."/>
            <person name="Raney B.J."/>
            <person name="Rasmussen M.D."/>
            <person name="Robinson J."/>
            <person name="Stark A."/>
            <person name="Vilella A.J."/>
            <person name="Wen J."/>
            <person name="Xie X."/>
            <person name="Zody M.C."/>
            <person name="Baldwin J."/>
            <person name="Bloom T."/>
            <person name="Chin C.W."/>
            <person name="Heiman D."/>
            <person name="Nicol R."/>
            <person name="Nusbaum C."/>
            <person name="Young S."/>
            <person name="Wilkinson J."/>
            <person name="Worley K.C."/>
            <person name="Kovar C.L."/>
            <person name="Muzny D.M."/>
            <person name="Gibbs R.A."/>
            <person name="Cree A."/>
            <person name="Dihn H.H."/>
            <person name="Fowler G."/>
            <person name="Jhangiani S."/>
            <person name="Joshi V."/>
            <person name="Lee S."/>
            <person name="Lewis L.R."/>
            <person name="Nazareth L.V."/>
            <person name="Okwuonu G."/>
            <person name="Santibanez J."/>
            <person name="Warren W.C."/>
            <person name="Mardis E.R."/>
            <person name="Weinstock G.M."/>
            <person name="Wilson R.K."/>
            <person name="Delehaunty K."/>
            <person name="Dooling D."/>
            <person name="Fronik C."/>
            <person name="Fulton L."/>
            <person name="Fulton B."/>
            <person name="Graves T."/>
            <person name="Minx P."/>
            <person name="Sodergren E."/>
            <person name="Birney E."/>
            <person name="Margulies E.H."/>
            <person name="Herrero J."/>
            <person name="Green E.D."/>
            <person name="Haussler D."/>
            <person name="Siepel A."/>
            <person name="Goldman N."/>
            <person name="Pollard K.S."/>
            <person name="Pedersen J.S."/>
            <person name="Lander E.S."/>
            <person name="Kellis M."/>
        </authorList>
    </citation>
    <scope>NUCLEOTIDE SEQUENCE [LARGE SCALE GENOMIC DNA]</scope>
    <source>
        <strain evidence="11">2N</strain>
    </source>
</reference>
<evidence type="ECO:0000256" key="3">
    <source>
        <dbReference type="ARBA" id="ARBA00022679"/>
    </source>
</evidence>
<dbReference type="Gene3D" id="1.50.10.20">
    <property type="match status" value="2"/>
</dbReference>
<dbReference type="InterPro" id="IPR008930">
    <property type="entry name" value="Terpenoid_cyclase/PrenylTrfase"/>
</dbReference>
<comment type="catalytic activity">
    <reaction evidence="7 8">
        <text>geranylgeranyl diphosphate + L-cysteinyl-[protein] = S-geranylgeranyl-L-cysteinyl-[protein] + diphosphate</text>
        <dbReference type="Rhea" id="RHEA:21240"/>
        <dbReference type="Rhea" id="RHEA-COMP:10131"/>
        <dbReference type="Rhea" id="RHEA-COMP:11537"/>
        <dbReference type="ChEBI" id="CHEBI:29950"/>
        <dbReference type="ChEBI" id="CHEBI:33019"/>
        <dbReference type="ChEBI" id="CHEBI:57533"/>
        <dbReference type="ChEBI" id="CHEBI:86021"/>
        <dbReference type="EC" id="2.5.1.60"/>
    </reaction>
</comment>
<dbReference type="InterPro" id="IPR045089">
    <property type="entry name" value="PGGT1B-like"/>
</dbReference>
<accession>A0A286XVX3</accession>
<keyword evidence="5" id="KW-0677">Repeat</keyword>
<dbReference type="InterPro" id="IPR026873">
    <property type="entry name" value="Ptb1"/>
</dbReference>
<gene>
    <name evidence="10" type="primary">RABGGTB</name>
</gene>
<dbReference type="FunFam" id="1.50.10.20:FF:000024">
    <property type="entry name" value="Geranylgeranyl transferase type-2 subunit beta"/>
    <property type="match status" value="1"/>
</dbReference>
<feature type="domain" description="Prenyltransferase alpha-alpha toroid" evidence="9">
    <location>
        <begin position="20"/>
        <end position="136"/>
    </location>
</feature>
<dbReference type="PANTHER" id="PTHR11774:SF11">
    <property type="entry name" value="GERANYLGERANYL TRANSFERASE TYPE-2 SUBUNIT BETA"/>
    <property type="match status" value="1"/>
</dbReference>
<comment type="cofactor">
    <cofactor evidence="8">
        <name>Zn(2+)</name>
        <dbReference type="ChEBI" id="CHEBI:29105"/>
    </cofactor>
    <text evidence="8">Binds 1 zinc ion per subunit.</text>
</comment>
<name>A0A286XVX3_CAVPO</name>
<evidence type="ECO:0000256" key="2">
    <source>
        <dbReference type="ARBA" id="ARBA00022602"/>
    </source>
</evidence>
<comment type="similarity">
    <text evidence="1 8">Belongs to the protein prenyltransferase subunit beta family.</text>
</comment>
<evidence type="ECO:0000256" key="8">
    <source>
        <dbReference type="RuleBase" id="RU365076"/>
    </source>
</evidence>
<dbReference type="GO" id="GO:0046872">
    <property type="term" value="F:metal ion binding"/>
    <property type="evidence" value="ECO:0007669"/>
    <property type="project" value="UniProtKB-KW"/>
</dbReference>
<dbReference type="PANTHER" id="PTHR11774">
    <property type="entry name" value="GERANYLGERANYL TRANSFERASE TYPE BETA SUBUNIT"/>
    <property type="match status" value="1"/>
</dbReference>
<evidence type="ECO:0000256" key="1">
    <source>
        <dbReference type="ARBA" id="ARBA00010497"/>
    </source>
</evidence>
<dbReference type="EMBL" id="AAKN02005015">
    <property type="status" value="NOT_ANNOTATED_CDS"/>
    <property type="molecule type" value="Genomic_DNA"/>
</dbReference>
<evidence type="ECO:0000256" key="7">
    <source>
        <dbReference type="ARBA" id="ARBA00047658"/>
    </source>
</evidence>
<evidence type="ECO:0000313" key="10">
    <source>
        <dbReference type="Ensembl" id="ENSCPOP00000029688.1"/>
    </source>
</evidence>
<dbReference type="GO" id="GO:0004663">
    <property type="term" value="F:Rab geranylgeranyltransferase activity"/>
    <property type="evidence" value="ECO:0007669"/>
    <property type="project" value="UniProtKB-UniRule"/>
</dbReference>
<dbReference type="GO" id="GO:0005968">
    <property type="term" value="C:Rab-protein geranylgeranyltransferase complex"/>
    <property type="evidence" value="ECO:0007669"/>
    <property type="project" value="UniProtKB-UniRule"/>
</dbReference>
<dbReference type="EC" id="2.5.1.60" evidence="8"/>
<keyword evidence="6 8" id="KW-0862">Zinc</keyword>
<comment type="function">
    <text evidence="8">Catalyzes the transfer of a geranylgeranyl moiety from geranylgeranyl diphosphate to both cysteines of proteins with the C-terminal sequence -XXCC, -XCXC and -CCXX.</text>
</comment>